<protein>
    <recommendedName>
        <fullName evidence="4">Oxidase FUB9</fullName>
    </recommendedName>
    <alternativeName>
        <fullName evidence="5">Fusaric acid biosynthesis protein 9</fullName>
    </alternativeName>
</protein>
<dbReference type="FunFam" id="3.20.20.70:FF:000056">
    <property type="entry name" value="hydroxyacid oxidase 2"/>
    <property type="match status" value="1"/>
</dbReference>
<evidence type="ECO:0000256" key="7">
    <source>
        <dbReference type="PIRSR" id="PIRSR000138-2"/>
    </source>
</evidence>
<feature type="binding site" evidence="7">
    <location>
        <begin position="86"/>
        <end position="88"/>
    </location>
    <ligand>
        <name>FMN</name>
        <dbReference type="ChEBI" id="CHEBI:58210"/>
    </ligand>
</feature>
<organism evidence="9 10">
    <name type="scientific">Kwoniella heveanensis BCC8398</name>
    <dbReference type="NCBI Taxonomy" id="1296120"/>
    <lineage>
        <taxon>Eukaryota</taxon>
        <taxon>Fungi</taxon>
        <taxon>Dikarya</taxon>
        <taxon>Basidiomycota</taxon>
        <taxon>Agaricomycotina</taxon>
        <taxon>Tremellomycetes</taxon>
        <taxon>Tremellales</taxon>
        <taxon>Cryptococcaceae</taxon>
        <taxon>Kwoniella</taxon>
    </lineage>
</organism>
<name>A0A1B9GHN2_9TREE</name>
<dbReference type="InterPro" id="IPR000262">
    <property type="entry name" value="FMN-dep_DH"/>
</dbReference>
<dbReference type="AlphaFoldDB" id="A0A1B9GHN2"/>
<evidence type="ECO:0000256" key="4">
    <source>
        <dbReference type="ARBA" id="ARBA00073420"/>
    </source>
</evidence>
<dbReference type="SUPFAM" id="SSF51395">
    <property type="entry name" value="FMN-linked oxidoreductases"/>
    <property type="match status" value="1"/>
</dbReference>
<reference evidence="10" key="2">
    <citation type="submission" date="2013-12" db="EMBL/GenBank/DDBJ databases">
        <title>Evolution of pathogenesis and genome organization in the Tremellales.</title>
        <authorList>
            <person name="Cuomo C."/>
            <person name="Litvintseva A."/>
            <person name="Heitman J."/>
            <person name="Chen Y."/>
            <person name="Sun S."/>
            <person name="Springer D."/>
            <person name="Dromer F."/>
            <person name="Young S."/>
            <person name="Zeng Q."/>
            <person name="Chapman S."/>
            <person name="Gujja S."/>
            <person name="Saif S."/>
            <person name="Birren B."/>
        </authorList>
    </citation>
    <scope>NUCLEOTIDE SEQUENCE [LARGE SCALE GENOMIC DNA]</scope>
    <source>
        <strain evidence="10">BCC8398</strain>
    </source>
</reference>
<dbReference type="PROSITE" id="PS51349">
    <property type="entry name" value="FMN_HYDROXY_ACID_DH_2"/>
    <property type="match status" value="1"/>
</dbReference>
<dbReference type="GO" id="GO:0005737">
    <property type="term" value="C:cytoplasm"/>
    <property type="evidence" value="ECO:0007669"/>
    <property type="project" value="UniProtKB-ARBA"/>
</dbReference>
<feature type="binding site" evidence="7">
    <location>
        <position position="140"/>
    </location>
    <ligand>
        <name>FMN</name>
        <dbReference type="ChEBI" id="CHEBI:58210"/>
    </ligand>
</feature>
<dbReference type="Pfam" id="PF01070">
    <property type="entry name" value="FMN_dh"/>
    <property type="match status" value="1"/>
</dbReference>
<gene>
    <name evidence="9" type="ORF">I316_07856</name>
</gene>
<keyword evidence="7" id="KW-0285">Flavoprotein</keyword>
<reference evidence="9 10" key="1">
    <citation type="submission" date="2013-07" db="EMBL/GenBank/DDBJ databases">
        <title>The Genome Sequence of Cryptococcus heveanensis BCC8398.</title>
        <authorList>
            <consortium name="The Broad Institute Genome Sequencing Platform"/>
            <person name="Cuomo C."/>
            <person name="Litvintseva A."/>
            <person name="Chen Y."/>
            <person name="Heitman J."/>
            <person name="Sun S."/>
            <person name="Springer D."/>
            <person name="Dromer F."/>
            <person name="Young S.K."/>
            <person name="Zeng Q."/>
            <person name="Gargeya S."/>
            <person name="Fitzgerald M."/>
            <person name="Abouelleil A."/>
            <person name="Alvarado L."/>
            <person name="Berlin A.M."/>
            <person name="Chapman S.B."/>
            <person name="Dewar J."/>
            <person name="Goldberg J."/>
            <person name="Griggs A."/>
            <person name="Gujja S."/>
            <person name="Hansen M."/>
            <person name="Howarth C."/>
            <person name="Imamovic A."/>
            <person name="Larimer J."/>
            <person name="McCowan C."/>
            <person name="Murphy C."/>
            <person name="Pearson M."/>
            <person name="Priest M."/>
            <person name="Roberts A."/>
            <person name="Saif S."/>
            <person name="Shea T."/>
            <person name="Sykes S."/>
            <person name="Wortman J."/>
            <person name="Nusbaum C."/>
            <person name="Birren B."/>
        </authorList>
    </citation>
    <scope>NUCLEOTIDE SEQUENCE [LARGE SCALE GENOMIC DNA]</scope>
    <source>
        <strain evidence="9 10">BCC8398</strain>
    </source>
</reference>
<evidence type="ECO:0000256" key="1">
    <source>
        <dbReference type="ARBA" id="ARBA00001917"/>
    </source>
</evidence>
<keyword evidence="7" id="KW-0288">FMN</keyword>
<comment type="similarity">
    <text evidence="3">Belongs to the FMN-dependent alpha-hydroxy acid dehydrogenase family.</text>
</comment>
<feature type="binding site" evidence="7">
    <location>
        <position position="267"/>
    </location>
    <ligand>
        <name>glyoxylate</name>
        <dbReference type="ChEBI" id="CHEBI:36655"/>
    </ligand>
</feature>
<sequence>MATEAAESPLILTLRDLEVQANKRLPKVTAEYFADGAGDEQRTLKESIDAFARYRLRPRVGRKVSSIDAKTLIWGGTSNFPFGIAPSAMHQLAHPSGEVATSRASSSRRIPMILSQSANTSIEDVTTASPSHTQRLYAQQTTLVQDWSANLALFRRAERAGCKAIVLSVDCSVPGRRLGEMRNGFVKPAHLVFPNIDYGDAPNLHTARLEKRRAVTFDRDVTWEMYKKVVESTHLEVYLKGILTPEDALLAVETGVKGVVVSAHGGRQLDGVVPPLDALPEIVEAVGGRIKVHVDGGIRRGADIFKALALGADFVWIGRPALWGLVYGGEQGVELAIDILAEELLNVMALCGALTLQDITRGHLGRYTADGLFEPLREQ</sequence>
<dbReference type="PIRSF" id="PIRSF000138">
    <property type="entry name" value="Al-hdrx_acd_dh"/>
    <property type="match status" value="1"/>
</dbReference>
<dbReference type="InterPro" id="IPR013785">
    <property type="entry name" value="Aldolase_TIM"/>
</dbReference>
<feature type="binding site" evidence="7">
    <location>
        <position position="177"/>
    </location>
    <ligand>
        <name>glyoxylate</name>
        <dbReference type="ChEBI" id="CHEBI:36655"/>
    </ligand>
</feature>
<dbReference type="InterPro" id="IPR012133">
    <property type="entry name" value="Alpha-hydoxy_acid_DH_FMN"/>
</dbReference>
<feature type="binding site" evidence="7">
    <location>
        <position position="115"/>
    </location>
    <ligand>
        <name>FMN</name>
        <dbReference type="ChEBI" id="CHEBI:58210"/>
    </ligand>
</feature>
<evidence type="ECO:0000259" key="8">
    <source>
        <dbReference type="PROSITE" id="PS51349"/>
    </source>
</evidence>
<feature type="binding site" evidence="7">
    <location>
        <position position="262"/>
    </location>
    <ligand>
        <name>FMN</name>
        <dbReference type="ChEBI" id="CHEBI:58210"/>
    </ligand>
</feature>
<feature type="active site" description="Proton acceptor" evidence="6">
    <location>
        <position position="264"/>
    </location>
</feature>
<dbReference type="Proteomes" id="UP000092666">
    <property type="component" value="Unassembled WGS sequence"/>
</dbReference>
<keyword evidence="10" id="KW-1185">Reference proteome</keyword>
<dbReference type="CDD" id="cd02809">
    <property type="entry name" value="alpha_hydroxyacid_oxid_FMN"/>
    <property type="match status" value="1"/>
</dbReference>
<dbReference type="PANTHER" id="PTHR10578">
    <property type="entry name" value="S -2-HYDROXY-ACID OXIDASE-RELATED"/>
    <property type="match status" value="1"/>
</dbReference>
<dbReference type="Gene3D" id="3.20.20.70">
    <property type="entry name" value="Aldolase class I"/>
    <property type="match status" value="1"/>
</dbReference>
<feature type="binding site" evidence="7">
    <location>
        <position position="32"/>
    </location>
    <ligand>
        <name>glyoxylate</name>
        <dbReference type="ChEBI" id="CHEBI:36655"/>
    </ligand>
</feature>
<feature type="binding site" evidence="7">
    <location>
        <begin position="318"/>
        <end position="319"/>
    </location>
    <ligand>
        <name>FMN</name>
        <dbReference type="ChEBI" id="CHEBI:58210"/>
    </ligand>
</feature>
<dbReference type="PANTHER" id="PTHR10578:SF149">
    <property type="entry name" value="2-HYDROXYACID OXIDASE 2"/>
    <property type="match status" value="1"/>
</dbReference>
<comment type="cofactor">
    <cofactor evidence="1">
        <name>FMN</name>
        <dbReference type="ChEBI" id="CHEBI:58210"/>
    </cofactor>
</comment>
<evidence type="ECO:0000256" key="6">
    <source>
        <dbReference type="PIRSR" id="PIRSR000138-1"/>
    </source>
</evidence>
<dbReference type="EMBL" id="KV700148">
    <property type="protein sequence ID" value="OCF30528.1"/>
    <property type="molecule type" value="Genomic_DNA"/>
</dbReference>
<evidence type="ECO:0000313" key="10">
    <source>
        <dbReference type="Proteomes" id="UP000092666"/>
    </source>
</evidence>
<dbReference type="GO" id="GO:0010181">
    <property type="term" value="F:FMN binding"/>
    <property type="evidence" value="ECO:0007669"/>
    <property type="project" value="InterPro"/>
</dbReference>
<feature type="binding site" evidence="7">
    <location>
        <begin position="295"/>
        <end position="299"/>
    </location>
    <ligand>
        <name>FMN</name>
        <dbReference type="ChEBI" id="CHEBI:58210"/>
    </ligand>
</feature>
<evidence type="ECO:0000313" key="9">
    <source>
        <dbReference type="EMBL" id="OCF30528.1"/>
    </source>
</evidence>
<feature type="binding site" evidence="7">
    <location>
        <position position="240"/>
    </location>
    <ligand>
        <name>FMN</name>
        <dbReference type="ChEBI" id="CHEBI:58210"/>
    </ligand>
</feature>
<keyword evidence="2" id="KW-0560">Oxidoreductase</keyword>
<evidence type="ECO:0000256" key="2">
    <source>
        <dbReference type="ARBA" id="ARBA00023002"/>
    </source>
</evidence>
<dbReference type="InterPro" id="IPR037396">
    <property type="entry name" value="FMN_HAD"/>
</dbReference>
<accession>A0A1B9GHN2</accession>
<dbReference type="GO" id="GO:0016491">
    <property type="term" value="F:oxidoreductase activity"/>
    <property type="evidence" value="ECO:0007669"/>
    <property type="project" value="UniProtKB-KW"/>
</dbReference>
<dbReference type="STRING" id="1296120.A0A1B9GHN2"/>
<feature type="binding site" evidence="7">
    <location>
        <position position="264"/>
    </location>
    <ligand>
        <name>glyoxylate</name>
        <dbReference type="ChEBI" id="CHEBI:36655"/>
    </ligand>
</feature>
<feature type="domain" description="FMN hydroxy acid dehydrogenase" evidence="8">
    <location>
        <begin position="6"/>
        <end position="369"/>
    </location>
</feature>
<proteinExistence type="inferred from homology"/>
<dbReference type="OrthoDB" id="1925334at2759"/>
<evidence type="ECO:0000256" key="5">
    <source>
        <dbReference type="ARBA" id="ARBA00083297"/>
    </source>
</evidence>
<evidence type="ECO:0000256" key="3">
    <source>
        <dbReference type="ARBA" id="ARBA00024042"/>
    </source>
</evidence>